<keyword evidence="2" id="KW-0963">Cytoplasm</keyword>
<dbReference type="Proteomes" id="UP001497383">
    <property type="component" value="Chromosome 7"/>
</dbReference>
<evidence type="ECO:0000256" key="1">
    <source>
        <dbReference type="ARBA" id="ARBA00004496"/>
    </source>
</evidence>
<evidence type="ECO:0000256" key="3">
    <source>
        <dbReference type="SAM" id="MobiDB-lite"/>
    </source>
</evidence>
<organism evidence="4 5">
    <name type="scientific">Lodderomyces beijingensis</name>
    <dbReference type="NCBI Taxonomy" id="1775926"/>
    <lineage>
        <taxon>Eukaryota</taxon>
        <taxon>Fungi</taxon>
        <taxon>Dikarya</taxon>
        <taxon>Ascomycota</taxon>
        <taxon>Saccharomycotina</taxon>
        <taxon>Pichiomycetes</taxon>
        <taxon>Debaryomycetaceae</taxon>
        <taxon>Candida/Lodderomyces clade</taxon>
        <taxon>Lodderomyces</taxon>
    </lineage>
</organism>
<gene>
    <name evidence="4" type="ORF">LODBEIA_P54810</name>
</gene>
<name>A0ABP0ZV38_9ASCO</name>
<proteinExistence type="predicted"/>
<accession>A0ABP0ZV38</accession>
<protein>
    <recommendedName>
        <fullName evidence="6">Dynactin subunit 2</fullName>
    </recommendedName>
</protein>
<feature type="region of interest" description="Disordered" evidence="3">
    <location>
        <begin position="161"/>
        <end position="182"/>
    </location>
</feature>
<dbReference type="InterPro" id="IPR028133">
    <property type="entry name" value="Dynamitin"/>
</dbReference>
<dbReference type="RefSeq" id="XP_066832419.1">
    <property type="nucleotide sequence ID" value="XM_066975818.1"/>
</dbReference>
<evidence type="ECO:0000313" key="5">
    <source>
        <dbReference type="Proteomes" id="UP001497383"/>
    </source>
</evidence>
<feature type="compositionally biased region" description="Acidic residues" evidence="3">
    <location>
        <begin position="168"/>
        <end position="179"/>
    </location>
</feature>
<evidence type="ECO:0000313" key="4">
    <source>
        <dbReference type="EMBL" id="CAK9441613.1"/>
    </source>
</evidence>
<evidence type="ECO:0008006" key="6">
    <source>
        <dbReference type="Google" id="ProtNLM"/>
    </source>
</evidence>
<keyword evidence="5" id="KW-1185">Reference proteome</keyword>
<dbReference type="Pfam" id="PF04912">
    <property type="entry name" value="Dynamitin"/>
    <property type="match status" value="1"/>
</dbReference>
<reference evidence="4 5" key="1">
    <citation type="submission" date="2024-03" db="EMBL/GenBank/DDBJ databases">
        <authorList>
            <person name="Brejova B."/>
        </authorList>
    </citation>
    <scope>NUCLEOTIDE SEQUENCE [LARGE SCALE GENOMIC DNA]</scope>
    <source>
        <strain evidence="4 5">CBS 14171</strain>
    </source>
</reference>
<dbReference type="PANTHER" id="PTHR15346">
    <property type="entry name" value="DYNACTIN SUBUNIT"/>
    <property type="match status" value="1"/>
</dbReference>
<comment type="subcellular location">
    <subcellularLocation>
        <location evidence="1">Cytoplasm</location>
    </subcellularLocation>
</comment>
<sequence length="423" mass="48120">MNLYIPIPTSLYFYQNLASSSDLSLNTFILQRVFNCWRNEKSKPTRVPSRGDNPLLFALPTLTTTLDAMNDKFNDLPGIDTTSQEVFETSDTEADQAPAQVSNEEFLSSARFDESRKQFLNQVVTNRGFDFSGNVTNLSGYQVKEVSETREDKLSRIRRELDEMRVEDGEEEGDDDGGDEERRVPVVDELYSALLALKSNRPVKPKIFQADDMRLDSIFELDSPTAGIKASQWRQLGEFEQELSQLEKRIGPSDASSQSVQFAVNDLRRKLDTIEHPENCITAIEKQMESLFKEINKLELNKKVFGIEETPKLKVDKIDNIYNVLPNLKQYADHAPILLERLKTLNSVHNEIIDAVEFANSLDATIHDAIEDMKKWDQSINGLNEKIDSSKSIFESNQAKIEERVDELVNKVNLLQKKNSAAS</sequence>
<evidence type="ECO:0000256" key="2">
    <source>
        <dbReference type="ARBA" id="ARBA00022490"/>
    </source>
</evidence>
<dbReference type="GeneID" id="92210677"/>
<dbReference type="EMBL" id="OZ022411">
    <property type="protein sequence ID" value="CAK9441613.1"/>
    <property type="molecule type" value="Genomic_DNA"/>
</dbReference>